<reference evidence="2" key="1">
    <citation type="submission" date="2022-11" db="UniProtKB">
        <authorList>
            <consortium name="WormBaseParasite"/>
        </authorList>
    </citation>
    <scope>IDENTIFICATION</scope>
</reference>
<evidence type="ECO:0000313" key="1">
    <source>
        <dbReference type="Proteomes" id="UP000887576"/>
    </source>
</evidence>
<sequence>MPDSIARLYYTTCCGCHARKFAKNVGYTVIILSILSSITIFFGNPSAFGTVFGSMIYLICGVCVILADKYEKPYFYLPYLVCSGLGFIGMIFICFLFVIFLISHARSEEEIIKGMIGLFILTFATVLTSYFWYVVKRAKEYMEKEICAPKIPSAPGYVQAVIIEKVNS</sequence>
<dbReference type="Proteomes" id="UP000887576">
    <property type="component" value="Unplaced"/>
</dbReference>
<dbReference type="WBParaSite" id="JU765_v2.g12615.t1">
    <property type="protein sequence ID" value="JU765_v2.g12615.t1"/>
    <property type="gene ID" value="JU765_v2.g12615"/>
</dbReference>
<accession>A0AC34Q4A8</accession>
<evidence type="ECO:0000313" key="2">
    <source>
        <dbReference type="WBParaSite" id="JU765_v2.g12615.t1"/>
    </source>
</evidence>
<organism evidence="1 2">
    <name type="scientific">Panagrolaimus sp. JU765</name>
    <dbReference type="NCBI Taxonomy" id="591449"/>
    <lineage>
        <taxon>Eukaryota</taxon>
        <taxon>Metazoa</taxon>
        <taxon>Ecdysozoa</taxon>
        <taxon>Nematoda</taxon>
        <taxon>Chromadorea</taxon>
        <taxon>Rhabditida</taxon>
        <taxon>Tylenchina</taxon>
        <taxon>Panagrolaimomorpha</taxon>
        <taxon>Panagrolaimoidea</taxon>
        <taxon>Panagrolaimidae</taxon>
        <taxon>Panagrolaimus</taxon>
    </lineage>
</organism>
<proteinExistence type="predicted"/>
<name>A0AC34Q4A8_9BILA</name>
<protein>
    <submittedName>
        <fullName evidence="2">Uncharacterized protein</fullName>
    </submittedName>
</protein>